<dbReference type="AlphaFoldDB" id="A0A1I4JPL8"/>
<protein>
    <recommendedName>
        <fullName evidence="5 13">Histidinol-phosphatase</fullName>
        <ecNumber evidence="4 13">3.1.3.15</ecNumber>
    </recommendedName>
</protein>
<evidence type="ECO:0000256" key="2">
    <source>
        <dbReference type="ARBA" id="ARBA00004970"/>
    </source>
</evidence>
<evidence type="ECO:0000256" key="14">
    <source>
        <dbReference type="PIRSR" id="PIRSR600760-2"/>
    </source>
</evidence>
<accession>A0A1I4JPL8</accession>
<evidence type="ECO:0000256" key="1">
    <source>
        <dbReference type="ARBA" id="ARBA00001946"/>
    </source>
</evidence>
<dbReference type="STRING" id="504800.SAMN04488085_11587"/>
<organism evidence="15 16">
    <name type="scientific">Geodermatophilus ruber</name>
    <dbReference type="NCBI Taxonomy" id="504800"/>
    <lineage>
        <taxon>Bacteria</taxon>
        <taxon>Bacillati</taxon>
        <taxon>Actinomycetota</taxon>
        <taxon>Actinomycetes</taxon>
        <taxon>Geodermatophilales</taxon>
        <taxon>Geodermatophilaceae</taxon>
        <taxon>Geodermatophilus</taxon>
    </lineage>
</organism>
<dbReference type="Gene3D" id="3.40.190.80">
    <property type="match status" value="1"/>
</dbReference>
<dbReference type="PROSITE" id="PS00629">
    <property type="entry name" value="IMP_1"/>
    <property type="match status" value="1"/>
</dbReference>
<dbReference type="PANTHER" id="PTHR43200">
    <property type="entry name" value="PHOSPHATASE"/>
    <property type="match status" value="1"/>
</dbReference>
<feature type="binding site" evidence="14">
    <location>
        <position position="89"/>
    </location>
    <ligand>
        <name>Mg(2+)</name>
        <dbReference type="ChEBI" id="CHEBI:18420"/>
        <label>1</label>
        <note>catalytic</note>
    </ligand>
</feature>
<evidence type="ECO:0000256" key="9">
    <source>
        <dbReference type="ARBA" id="ARBA00022842"/>
    </source>
</evidence>
<dbReference type="PRINTS" id="PR00377">
    <property type="entry name" value="IMPHPHTASES"/>
</dbReference>
<feature type="binding site" evidence="14">
    <location>
        <position position="219"/>
    </location>
    <ligand>
        <name>Mg(2+)</name>
        <dbReference type="ChEBI" id="CHEBI:18420"/>
        <label>1</label>
        <note>catalytic</note>
    </ligand>
</feature>
<dbReference type="InParanoid" id="A0A1I4JPL8"/>
<comment type="pathway">
    <text evidence="2">Amino-acid biosynthesis; L-histidine biosynthesis; L-histidine from 5-phospho-alpha-D-ribose 1-diphosphate: step 8/9.</text>
</comment>
<keyword evidence="9 14" id="KW-0460">Magnesium</keyword>
<evidence type="ECO:0000256" key="4">
    <source>
        <dbReference type="ARBA" id="ARBA00013085"/>
    </source>
</evidence>
<dbReference type="PANTHER" id="PTHR43200:SF6">
    <property type="entry name" value="3'(2'),5'-BISPHOSPHATE NUCLEOTIDASE"/>
    <property type="match status" value="1"/>
</dbReference>
<gene>
    <name evidence="15" type="ORF">SAMN04488085_11587</name>
</gene>
<comment type="cofactor">
    <cofactor evidence="1 14">
        <name>Mg(2+)</name>
        <dbReference type="ChEBI" id="CHEBI:18420"/>
    </cofactor>
</comment>
<feature type="binding site" evidence="14">
    <location>
        <position position="91"/>
    </location>
    <ligand>
        <name>Mg(2+)</name>
        <dbReference type="ChEBI" id="CHEBI:18420"/>
        <label>1</label>
        <note>catalytic</note>
    </ligand>
</feature>
<feature type="binding site" evidence="14">
    <location>
        <position position="74"/>
    </location>
    <ligand>
        <name>Mg(2+)</name>
        <dbReference type="ChEBI" id="CHEBI:18420"/>
        <label>1</label>
        <note>catalytic</note>
    </ligand>
</feature>
<dbReference type="InterPro" id="IPR000760">
    <property type="entry name" value="Inositol_monophosphatase-like"/>
</dbReference>
<evidence type="ECO:0000256" key="6">
    <source>
        <dbReference type="ARBA" id="ARBA00022605"/>
    </source>
</evidence>
<dbReference type="GO" id="GO:0004401">
    <property type="term" value="F:histidinol-phosphatase activity"/>
    <property type="evidence" value="ECO:0007669"/>
    <property type="project" value="UniProtKB-UniRule"/>
</dbReference>
<evidence type="ECO:0000256" key="11">
    <source>
        <dbReference type="ARBA" id="ARBA00049158"/>
    </source>
</evidence>
<feature type="binding site" evidence="14">
    <location>
        <position position="92"/>
    </location>
    <ligand>
        <name>Mg(2+)</name>
        <dbReference type="ChEBI" id="CHEBI:18420"/>
        <label>1</label>
        <note>catalytic</note>
    </ligand>
</feature>
<dbReference type="InterPro" id="IPR051090">
    <property type="entry name" value="Inositol_monoP_superfamily"/>
</dbReference>
<dbReference type="InterPro" id="IPR011809">
    <property type="entry name" value="His_9_proposed"/>
</dbReference>
<keyword evidence="8" id="KW-0378">Hydrolase</keyword>
<comment type="similarity">
    <text evidence="3">Belongs to the inositol monophosphatase superfamily.</text>
</comment>
<evidence type="ECO:0000256" key="10">
    <source>
        <dbReference type="ARBA" id="ARBA00023102"/>
    </source>
</evidence>
<keyword evidence="10" id="KW-0368">Histidine biosynthesis</keyword>
<dbReference type="FunCoup" id="A0A1I4JPL8">
    <property type="interactions" value="98"/>
</dbReference>
<evidence type="ECO:0000256" key="7">
    <source>
        <dbReference type="ARBA" id="ARBA00022723"/>
    </source>
</evidence>
<evidence type="ECO:0000256" key="8">
    <source>
        <dbReference type="ARBA" id="ARBA00022801"/>
    </source>
</evidence>
<dbReference type="GO" id="GO:0000105">
    <property type="term" value="P:L-histidine biosynthetic process"/>
    <property type="evidence" value="ECO:0007669"/>
    <property type="project" value="UniProtKB-UniRule"/>
</dbReference>
<evidence type="ECO:0000256" key="5">
    <source>
        <dbReference type="ARBA" id="ARBA00021697"/>
    </source>
</evidence>
<comment type="function">
    <text evidence="12">Catalyzes the dephosphorylation of histidinol-phosphate to histidinol, the direct precursor of histidine.</text>
</comment>
<evidence type="ECO:0000256" key="13">
    <source>
        <dbReference type="NCBIfam" id="TIGR02067"/>
    </source>
</evidence>
<evidence type="ECO:0000256" key="12">
    <source>
        <dbReference type="ARBA" id="ARBA00053547"/>
    </source>
</evidence>
<reference evidence="15 16" key="1">
    <citation type="submission" date="2016-10" db="EMBL/GenBank/DDBJ databases">
        <authorList>
            <person name="de Groot N.N."/>
        </authorList>
    </citation>
    <scope>NUCLEOTIDE SEQUENCE [LARGE SCALE GENOMIC DNA]</scope>
    <source>
        <strain evidence="15 16">DSM 45317</strain>
    </source>
</reference>
<evidence type="ECO:0000313" key="16">
    <source>
        <dbReference type="Proteomes" id="UP000199152"/>
    </source>
</evidence>
<evidence type="ECO:0000313" key="15">
    <source>
        <dbReference type="EMBL" id="SFL68489.1"/>
    </source>
</evidence>
<proteinExistence type="inferred from homology"/>
<dbReference type="GO" id="GO:0046872">
    <property type="term" value="F:metal ion binding"/>
    <property type="evidence" value="ECO:0007669"/>
    <property type="project" value="UniProtKB-KW"/>
</dbReference>
<dbReference type="Pfam" id="PF00459">
    <property type="entry name" value="Inositol_P"/>
    <property type="match status" value="1"/>
</dbReference>
<dbReference type="SUPFAM" id="SSF56655">
    <property type="entry name" value="Carbohydrate phosphatase"/>
    <property type="match status" value="1"/>
</dbReference>
<keyword evidence="16" id="KW-1185">Reference proteome</keyword>
<dbReference type="Proteomes" id="UP000199152">
    <property type="component" value="Unassembled WGS sequence"/>
</dbReference>
<dbReference type="EMBL" id="FOSW01000015">
    <property type="protein sequence ID" value="SFL68489.1"/>
    <property type="molecule type" value="Genomic_DNA"/>
</dbReference>
<dbReference type="EC" id="3.1.3.15" evidence="4 13"/>
<dbReference type="Gene3D" id="3.30.540.10">
    <property type="entry name" value="Fructose-1,6-Bisphosphatase, subunit A, domain 1"/>
    <property type="match status" value="1"/>
</dbReference>
<dbReference type="UniPathway" id="UPA00031">
    <property type="reaction ID" value="UER00013"/>
</dbReference>
<keyword evidence="6" id="KW-0028">Amino-acid biosynthesis</keyword>
<keyword evidence="7 14" id="KW-0479">Metal-binding</keyword>
<dbReference type="FunFam" id="3.30.540.10:FF:000003">
    <property type="entry name" value="Inositol-1-monophosphatase"/>
    <property type="match status" value="1"/>
</dbReference>
<sequence>MPMTPDRDYTGDMHLAHVLADQADSISLDRFRAQDLQVDTKPDLTPVTDADRAVEEQLRVTLARARTRDAVLGEEMGMTGHGPRRWVLDPIDGTKNFVRGVPVWATLIALFDGDEPVVGLVSAPALNRRWWAAKGVGAWTGRRLESATRCTVSQVGALGDASLSYSSLSGWEERGLLGGFLDLTRAMWRTRAYGDFWSYVLLAEGAVDIACEPEVSVWDLAALDIIVREAGGRFTDLTGKPGPAGGSSLATNGLLHDAALDLLRPRDLG</sequence>
<dbReference type="NCBIfam" id="TIGR02067">
    <property type="entry name" value="his_9_HisN"/>
    <property type="match status" value="1"/>
</dbReference>
<evidence type="ECO:0000256" key="3">
    <source>
        <dbReference type="ARBA" id="ARBA00009759"/>
    </source>
</evidence>
<dbReference type="InterPro" id="IPR020583">
    <property type="entry name" value="Inositol_monoP_metal-BS"/>
</dbReference>
<name>A0A1I4JPL8_9ACTN</name>
<comment type="catalytic activity">
    <reaction evidence="11">
        <text>L-histidinol phosphate + H2O = L-histidinol + phosphate</text>
        <dbReference type="Rhea" id="RHEA:14465"/>
        <dbReference type="ChEBI" id="CHEBI:15377"/>
        <dbReference type="ChEBI" id="CHEBI:43474"/>
        <dbReference type="ChEBI" id="CHEBI:57699"/>
        <dbReference type="ChEBI" id="CHEBI:57980"/>
        <dbReference type="EC" id="3.1.3.15"/>
    </reaction>
</comment>